<dbReference type="InterPro" id="IPR023346">
    <property type="entry name" value="Lysozyme-like_dom_sf"/>
</dbReference>
<name>A0AAX1Q831_9BACI</name>
<evidence type="ECO:0000313" key="4">
    <source>
        <dbReference type="EMBL" id="RAS75246.1"/>
    </source>
</evidence>
<feature type="transmembrane region" description="Helical" evidence="2">
    <location>
        <begin position="252"/>
        <end position="273"/>
    </location>
</feature>
<accession>A0AAX1Q831</accession>
<feature type="transmembrane region" description="Helical" evidence="2">
    <location>
        <begin position="653"/>
        <end position="674"/>
    </location>
</feature>
<organism evidence="4 5">
    <name type="scientific">Priestia endophytica</name>
    <dbReference type="NCBI Taxonomy" id="135735"/>
    <lineage>
        <taxon>Bacteria</taxon>
        <taxon>Bacillati</taxon>
        <taxon>Bacillota</taxon>
        <taxon>Bacilli</taxon>
        <taxon>Bacillales</taxon>
        <taxon>Bacillaceae</taxon>
        <taxon>Priestia</taxon>
    </lineage>
</organism>
<dbReference type="Gene3D" id="1.20.120.20">
    <property type="entry name" value="Apolipoprotein"/>
    <property type="match status" value="1"/>
</dbReference>
<evidence type="ECO:0000313" key="5">
    <source>
        <dbReference type="Proteomes" id="UP000250174"/>
    </source>
</evidence>
<sequence length="1302" mass="141543">MALRDLSINVGINADSSPIADLNRQFAQFHSTVRGADSGVQQAARNISNMNRDVIRQANVFNNELSRQNDVIRQLARTSGTTATQMASDWRSMSVQMRRDLIQNHNAMAGYRQQLMENRSEMIKLGRQMGNYAGSTNDFMSEVRRLGKEHKKINDQMINSNVAMRQSMIEQVATMSAMNGQSEKISANYERMGNTFYNVNRPLLSVTSNLERMARNGNAAQLALQTLGPNASMKELMDMTNMINQGIMRQQMLLMVMGTAWIGFTAILANAALGPDPAEVRAQQAELTEAYTKEWQKRVDEIAHFVNIFEQVSVPKVSKTDVMNALQSQLDAMKTFRSSLQSLTQKGVDQGLIQELQKAGPAAATEIKRIDQMSRPELDKYVGMWREKMQLARTQATDELSKLKQDTDKKIKSLQDSLKPLGIAWEEFKNTWAVALAPFVDFWGQIASYVVRAGTMVGKFVQKLNEISPWITKIAGMFVYLTTTFIVLLSPLAVGIGLLGGMSAAFSALWMIIGPFVVGLASVAGTAMLVAGGLIALGAALYLAWTRSETFRNIVISGWQAIKNAALAVWGFLKPYIMQAISAVQTFVQQKMQQLQTFWAQNGQQILQAAQNIWSFISTIIGGAVRGIWSVMQFIWPLVVMLIQSVWNNIKGIINGALNIIMGLVKVFAGLFTGDFSKMWEGIKQIFFGAIQVAWNYVNLLLFGKILSAGRIFVVGFRDVLVGMWTFLKNLFFGSVNAVRNTVQSGFTAMKLVGETLMTGFKNTVTGIWTALHGSISGILGRIGTAIRTAWTSVRTEMASLLGMIKKDVSGVFEKIVGAAKDLPGKMGAAIKAMAGGVGEGLSALGNKIFSGFGKIVNGAIGGLNWVLGKIGVDTVIKDWKVPKYAKGTNFHPGGPAILGDGGGPELYRTPAGQVGMSPGTDTLMNLPKGTQVLSHKQTQALMNSGMPAYAKGNTTINNFMSGVQNTANAAWQGTKNVASDAWEGTKNVAGAVKDLAIDVWEYASNPGELMSKVFNELGVTFPKIGGAWKDIGPGSVKYMRGKMADYVKKQFDGFGGAFGGASGASGNVKAWIQQAIAATGVPRSWASSLETIAMKESNGNPRAYNGWDINAKRGIASRGLMQTIPPTFNAYKQKGMNDIFNPVHNAAAAINYIKARYGTVFNTPGIKSMARGGPYKGYAKGTNGPLPSSRWAWVGEQGPELMRLNRGTEIFSHPDSMDMISGRYNPSGSASSSSEDAYNPSNSSVSSSGGREVNINYSPTVNVNVSGESGDTNQQIKEQVQKALDEQYQKLLALFKSGEVY</sequence>
<feature type="transmembrane region" description="Helical" evidence="2">
    <location>
        <begin position="686"/>
        <end position="704"/>
    </location>
</feature>
<dbReference type="Proteomes" id="UP000250174">
    <property type="component" value="Unassembled WGS sequence"/>
</dbReference>
<dbReference type="PANTHER" id="PTHR37813:SF1">
    <property type="entry name" value="FELS-2 PROPHAGE PROTEIN"/>
    <property type="match status" value="1"/>
</dbReference>
<keyword evidence="2" id="KW-0812">Transmembrane</keyword>
<feature type="domain" description="Transglycosylase SLT" evidence="3">
    <location>
        <begin position="1078"/>
        <end position="1180"/>
    </location>
</feature>
<evidence type="ECO:0000259" key="3">
    <source>
        <dbReference type="Pfam" id="PF01464"/>
    </source>
</evidence>
<protein>
    <recommendedName>
        <fullName evidence="3">Transglycosylase SLT domain-containing protein</fullName>
    </recommendedName>
</protein>
<feature type="transmembrane region" description="Helical" evidence="2">
    <location>
        <begin position="523"/>
        <end position="545"/>
    </location>
</feature>
<keyword evidence="2" id="KW-0472">Membrane</keyword>
<evidence type="ECO:0000256" key="1">
    <source>
        <dbReference type="SAM" id="MobiDB-lite"/>
    </source>
</evidence>
<dbReference type="CDD" id="cd13402">
    <property type="entry name" value="LT_TF-like"/>
    <property type="match status" value="1"/>
</dbReference>
<dbReference type="PANTHER" id="PTHR37813">
    <property type="entry name" value="FELS-2 PROPHAGE PROTEIN"/>
    <property type="match status" value="1"/>
</dbReference>
<feature type="compositionally biased region" description="Low complexity" evidence="1">
    <location>
        <begin position="1222"/>
        <end position="1249"/>
    </location>
</feature>
<feature type="transmembrane region" description="Helical" evidence="2">
    <location>
        <begin position="470"/>
        <end position="489"/>
    </location>
</feature>
<dbReference type="Gene3D" id="1.10.530.10">
    <property type="match status" value="1"/>
</dbReference>
<proteinExistence type="predicted"/>
<dbReference type="SUPFAM" id="SSF53955">
    <property type="entry name" value="Lysozyme-like"/>
    <property type="match status" value="1"/>
</dbReference>
<gene>
    <name evidence="4" type="ORF">A3864_16405</name>
</gene>
<dbReference type="Pfam" id="PF01464">
    <property type="entry name" value="SLT"/>
    <property type="match status" value="1"/>
</dbReference>
<feature type="region of interest" description="Disordered" evidence="1">
    <location>
        <begin position="1216"/>
        <end position="1257"/>
    </location>
</feature>
<reference evidence="4 5" key="1">
    <citation type="submission" date="2016-03" db="EMBL/GenBank/DDBJ databases">
        <title>Comparison of Bacillus endophyticus and B. anthracis characteristics using whole genome sequence analysis and microbiological techniques.</title>
        <authorList>
            <person name="Lekota K.E."/>
            <person name="Mafofo J."/>
            <person name="Rees J."/>
            <person name="Muchadeyi F.C."/>
            <person name="Madoroba E."/>
            <person name="Van Heerden H."/>
        </authorList>
    </citation>
    <scope>NUCLEOTIDE SEQUENCE [LARGE SCALE GENOMIC DNA]</scope>
    <source>
        <strain evidence="4 5">3631_10C</strain>
    </source>
</reference>
<keyword evidence="2" id="KW-1133">Transmembrane helix</keyword>
<dbReference type="EMBL" id="LVYK01000037">
    <property type="protein sequence ID" value="RAS75246.1"/>
    <property type="molecule type" value="Genomic_DNA"/>
</dbReference>
<comment type="caution">
    <text evidence="4">The sequence shown here is derived from an EMBL/GenBank/DDBJ whole genome shotgun (WGS) entry which is preliminary data.</text>
</comment>
<dbReference type="InterPro" id="IPR008258">
    <property type="entry name" value="Transglycosylase_SLT_dom_1"/>
</dbReference>
<dbReference type="RefSeq" id="WP_113765849.1">
    <property type="nucleotide sequence ID" value="NZ_LVYK01000037.1"/>
</dbReference>
<evidence type="ECO:0000256" key="2">
    <source>
        <dbReference type="SAM" id="Phobius"/>
    </source>
</evidence>